<protein>
    <submittedName>
        <fullName evidence="4">Gfo/Idh/MocA family oxidoreductase</fullName>
    </submittedName>
</protein>
<feature type="domain" description="Gfo/Idh/MocA-like oxidoreductase N-terminal" evidence="2">
    <location>
        <begin position="21"/>
        <end position="151"/>
    </location>
</feature>
<sequence length="352" mass="39983">MRRHSKAERETLTMAAMNKYRAAVIGLGFIGLRADIPRKQLPQSHTLAYRMNPDMELAAAVGVRQEQGDQLALVAPETKYYMDLGAMLDEQRLDVISICTPEHVRFELLRTVMSRSAASVLFLEKPVATSLQEAEEIAALVKRHRRTVVVNLSRRWSEGVRQIRQAVRSEELGKLTNIHLRYTRGVHNIGSHLFDLVRYVAGEIDRVQVLRQVPTNMDKKGDWTFSFQFTLTNGVPGYAEAFDDRNYLMFEMDLFFDKGKIELLRTGDEIRFYAAAGHASIQGYHLTLKREEKNLLARTSNIQKAVEHIVDILRSGAEPVSTLEDGIYPLYVADALIRSHRNDGSIQSVRGK</sequence>
<dbReference type="InterPro" id="IPR036291">
    <property type="entry name" value="NAD(P)-bd_dom_sf"/>
</dbReference>
<dbReference type="OrthoDB" id="9815825at2"/>
<dbReference type="Gene3D" id="3.40.50.720">
    <property type="entry name" value="NAD(P)-binding Rossmann-like Domain"/>
    <property type="match status" value="1"/>
</dbReference>
<evidence type="ECO:0000256" key="1">
    <source>
        <dbReference type="ARBA" id="ARBA00023002"/>
    </source>
</evidence>
<gene>
    <name evidence="4" type="ORF">FE784_01765</name>
</gene>
<dbReference type="SUPFAM" id="SSF51735">
    <property type="entry name" value="NAD(P)-binding Rossmann-fold domains"/>
    <property type="match status" value="1"/>
</dbReference>
<feature type="domain" description="GFO/IDH/MocA-like oxidoreductase" evidence="3">
    <location>
        <begin position="161"/>
        <end position="262"/>
    </location>
</feature>
<dbReference type="PANTHER" id="PTHR43818:SF11">
    <property type="entry name" value="BCDNA.GH03377"/>
    <property type="match status" value="1"/>
</dbReference>
<keyword evidence="5" id="KW-1185">Reference proteome</keyword>
<dbReference type="PANTHER" id="PTHR43818">
    <property type="entry name" value="BCDNA.GH03377"/>
    <property type="match status" value="1"/>
</dbReference>
<dbReference type="InterPro" id="IPR000683">
    <property type="entry name" value="Gfo/Idh/MocA-like_OxRdtase_N"/>
</dbReference>
<evidence type="ECO:0000313" key="5">
    <source>
        <dbReference type="Proteomes" id="UP000307943"/>
    </source>
</evidence>
<dbReference type="EMBL" id="VDCQ01000002">
    <property type="protein sequence ID" value="TNJ67897.1"/>
    <property type="molecule type" value="Genomic_DNA"/>
</dbReference>
<comment type="caution">
    <text evidence="4">The sequence shown here is derived from an EMBL/GenBank/DDBJ whole genome shotgun (WGS) entry which is preliminary data.</text>
</comment>
<dbReference type="Proteomes" id="UP000307943">
    <property type="component" value="Unassembled WGS sequence"/>
</dbReference>
<reference evidence="4 5" key="1">
    <citation type="submission" date="2019-05" db="EMBL/GenBank/DDBJ databases">
        <title>We sequenced the genome of Paenibacillus hemerocallicola KCTC 33185 for further insight into its adaptation and study the phylogeny of Paenibacillus.</title>
        <authorList>
            <person name="Narsing Rao M.P."/>
        </authorList>
    </citation>
    <scope>NUCLEOTIDE SEQUENCE [LARGE SCALE GENOMIC DNA]</scope>
    <source>
        <strain evidence="4 5">KCTC 33185</strain>
    </source>
</reference>
<proteinExistence type="predicted"/>
<dbReference type="InterPro" id="IPR055170">
    <property type="entry name" value="GFO_IDH_MocA-like_dom"/>
</dbReference>
<evidence type="ECO:0000259" key="2">
    <source>
        <dbReference type="Pfam" id="PF01408"/>
    </source>
</evidence>
<dbReference type="AlphaFoldDB" id="A0A5C4TH46"/>
<dbReference type="GO" id="GO:0016491">
    <property type="term" value="F:oxidoreductase activity"/>
    <property type="evidence" value="ECO:0007669"/>
    <property type="project" value="UniProtKB-KW"/>
</dbReference>
<evidence type="ECO:0000313" key="4">
    <source>
        <dbReference type="EMBL" id="TNJ67897.1"/>
    </source>
</evidence>
<keyword evidence="1" id="KW-0560">Oxidoreductase</keyword>
<dbReference type="Gene3D" id="3.30.360.10">
    <property type="entry name" value="Dihydrodipicolinate Reductase, domain 2"/>
    <property type="match status" value="1"/>
</dbReference>
<dbReference type="Pfam" id="PF22725">
    <property type="entry name" value="GFO_IDH_MocA_C3"/>
    <property type="match status" value="1"/>
</dbReference>
<accession>A0A5C4TH46</accession>
<dbReference type="Pfam" id="PF01408">
    <property type="entry name" value="GFO_IDH_MocA"/>
    <property type="match status" value="1"/>
</dbReference>
<organism evidence="4 5">
    <name type="scientific">Paenibacillus hemerocallicola</name>
    <dbReference type="NCBI Taxonomy" id="1172614"/>
    <lineage>
        <taxon>Bacteria</taxon>
        <taxon>Bacillati</taxon>
        <taxon>Bacillota</taxon>
        <taxon>Bacilli</taxon>
        <taxon>Bacillales</taxon>
        <taxon>Paenibacillaceae</taxon>
        <taxon>Paenibacillus</taxon>
    </lineage>
</organism>
<dbReference type="SUPFAM" id="SSF55347">
    <property type="entry name" value="Glyceraldehyde-3-phosphate dehydrogenase-like, C-terminal domain"/>
    <property type="match status" value="1"/>
</dbReference>
<name>A0A5C4TH46_9BACL</name>
<dbReference type="InterPro" id="IPR050463">
    <property type="entry name" value="Gfo/Idh/MocA_oxidrdct_glycsds"/>
</dbReference>
<evidence type="ECO:0000259" key="3">
    <source>
        <dbReference type="Pfam" id="PF22725"/>
    </source>
</evidence>
<dbReference type="GO" id="GO:0000166">
    <property type="term" value="F:nucleotide binding"/>
    <property type="evidence" value="ECO:0007669"/>
    <property type="project" value="InterPro"/>
</dbReference>